<feature type="compositionally biased region" description="Polar residues" evidence="1">
    <location>
        <begin position="71"/>
        <end position="80"/>
    </location>
</feature>
<keyword evidence="3" id="KW-1185">Reference proteome</keyword>
<evidence type="ECO:0000256" key="1">
    <source>
        <dbReference type="SAM" id="MobiDB-lite"/>
    </source>
</evidence>
<accession>A0ABV9RUL6</accession>
<evidence type="ECO:0000313" key="2">
    <source>
        <dbReference type="EMBL" id="MFC4853028.1"/>
    </source>
</evidence>
<sequence>MGLVSVLLGLPLAPVRGVIKLGELVQRQVEEELYHPASARRELEEVERKRAEGELSEEEEAQAQQRVLRRMTTQPGTKGR</sequence>
<evidence type="ECO:0000313" key="3">
    <source>
        <dbReference type="Proteomes" id="UP001595859"/>
    </source>
</evidence>
<reference evidence="3" key="1">
    <citation type="journal article" date="2019" name="Int. J. Syst. Evol. Microbiol.">
        <title>The Global Catalogue of Microorganisms (GCM) 10K type strain sequencing project: providing services to taxonomists for standard genome sequencing and annotation.</title>
        <authorList>
            <consortium name="The Broad Institute Genomics Platform"/>
            <consortium name="The Broad Institute Genome Sequencing Center for Infectious Disease"/>
            <person name="Wu L."/>
            <person name="Ma J."/>
        </authorList>
    </citation>
    <scope>NUCLEOTIDE SEQUENCE [LARGE SCALE GENOMIC DNA]</scope>
    <source>
        <strain evidence="3">ZS-22-S1</strain>
    </source>
</reference>
<proteinExistence type="predicted"/>
<dbReference type="RefSeq" id="WP_378054973.1">
    <property type="nucleotide sequence ID" value="NZ_JBHSIS010000002.1"/>
</dbReference>
<dbReference type="EMBL" id="JBHSIS010000002">
    <property type="protein sequence ID" value="MFC4853028.1"/>
    <property type="molecule type" value="Genomic_DNA"/>
</dbReference>
<name>A0ABV9RUL6_9PSEU</name>
<feature type="region of interest" description="Disordered" evidence="1">
    <location>
        <begin position="40"/>
        <end position="80"/>
    </location>
</feature>
<dbReference type="Proteomes" id="UP001595859">
    <property type="component" value="Unassembled WGS sequence"/>
</dbReference>
<protein>
    <submittedName>
        <fullName evidence="2">Gas vesicle protein GvpG</fullName>
    </submittedName>
</protein>
<organism evidence="2 3">
    <name type="scientific">Actinophytocola glycyrrhizae</name>
    <dbReference type="NCBI Taxonomy" id="2044873"/>
    <lineage>
        <taxon>Bacteria</taxon>
        <taxon>Bacillati</taxon>
        <taxon>Actinomycetota</taxon>
        <taxon>Actinomycetes</taxon>
        <taxon>Pseudonocardiales</taxon>
        <taxon>Pseudonocardiaceae</taxon>
    </lineage>
</organism>
<dbReference type="Pfam" id="PF05120">
    <property type="entry name" value="GvpG"/>
    <property type="match status" value="1"/>
</dbReference>
<feature type="compositionally biased region" description="Basic and acidic residues" evidence="1">
    <location>
        <begin position="40"/>
        <end position="53"/>
    </location>
</feature>
<dbReference type="InterPro" id="IPR007804">
    <property type="entry name" value="GvpG"/>
</dbReference>
<gene>
    <name evidence="2" type="ORF">ACFPCV_05905</name>
</gene>
<comment type="caution">
    <text evidence="2">The sequence shown here is derived from an EMBL/GenBank/DDBJ whole genome shotgun (WGS) entry which is preliminary data.</text>
</comment>